<dbReference type="InterPro" id="IPR005632">
    <property type="entry name" value="Chaperone_Skp"/>
</dbReference>
<keyword evidence="2 4" id="KW-0732">Signal</keyword>
<evidence type="ECO:0000256" key="2">
    <source>
        <dbReference type="ARBA" id="ARBA00022729"/>
    </source>
</evidence>
<evidence type="ECO:0000256" key="3">
    <source>
        <dbReference type="SAM" id="Coils"/>
    </source>
</evidence>
<sequence>MKNVLKIFIVLAIVISAMQVSAQKTQKLGHINFAQLYEMMPGQDSIRAAFTAYQEQLSGQFQAMQTEYETKLNDYQTNQATMSNIIKQTKEKEIVDLQRRIQEFQQTAQEDLQAKETELTTPIIEKARNAVKDVAKENGYSFILNSTEGLVLYTEPADDIMPLVKKKLGLK</sequence>
<gene>
    <name evidence="5" type="ORF">TBC1_111787</name>
</gene>
<protein>
    <submittedName>
        <fullName evidence="5">Periplasmic chaperone for outer membrane proteins Skp</fullName>
    </submittedName>
</protein>
<name>A0A0S7C4B9_9BACT</name>
<evidence type="ECO:0000313" key="6">
    <source>
        <dbReference type="Proteomes" id="UP000053091"/>
    </source>
</evidence>
<dbReference type="AlphaFoldDB" id="A0A0S7C4B9"/>
<dbReference type="PANTHER" id="PTHR35089">
    <property type="entry name" value="CHAPERONE PROTEIN SKP"/>
    <property type="match status" value="1"/>
</dbReference>
<dbReference type="OrthoDB" id="1524711at2"/>
<dbReference type="InterPro" id="IPR024930">
    <property type="entry name" value="Skp_dom_sf"/>
</dbReference>
<dbReference type="Gene3D" id="3.30.910.20">
    <property type="entry name" value="Skp domain"/>
    <property type="match status" value="1"/>
</dbReference>
<dbReference type="STRING" id="1678841.TBC1_111787"/>
<keyword evidence="3" id="KW-0175">Coiled coil</keyword>
<feature type="chain" id="PRO_5006633576" evidence="4">
    <location>
        <begin position="23"/>
        <end position="171"/>
    </location>
</feature>
<keyword evidence="6" id="KW-1185">Reference proteome</keyword>
<dbReference type="Pfam" id="PF03938">
    <property type="entry name" value="OmpH"/>
    <property type="match status" value="1"/>
</dbReference>
<comment type="similarity">
    <text evidence="1">Belongs to the Skp family.</text>
</comment>
<evidence type="ECO:0000256" key="1">
    <source>
        <dbReference type="ARBA" id="ARBA00009091"/>
    </source>
</evidence>
<dbReference type="GO" id="GO:0050821">
    <property type="term" value="P:protein stabilization"/>
    <property type="evidence" value="ECO:0007669"/>
    <property type="project" value="TreeGrafter"/>
</dbReference>
<evidence type="ECO:0000256" key="4">
    <source>
        <dbReference type="SAM" id="SignalP"/>
    </source>
</evidence>
<dbReference type="GO" id="GO:0051082">
    <property type="term" value="F:unfolded protein binding"/>
    <property type="evidence" value="ECO:0007669"/>
    <property type="project" value="InterPro"/>
</dbReference>
<evidence type="ECO:0000313" key="5">
    <source>
        <dbReference type="EMBL" id="GAP43631.1"/>
    </source>
</evidence>
<dbReference type="EMBL" id="DF968182">
    <property type="protein sequence ID" value="GAP43631.1"/>
    <property type="molecule type" value="Genomic_DNA"/>
</dbReference>
<organism evidence="5">
    <name type="scientific">Lentimicrobium saccharophilum</name>
    <dbReference type="NCBI Taxonomy" id="1678841"/>
    <lineage>
        <taxon>Bacteria</taxon>
        <taxon>Pseudomonadati</taxon>
        <taxon>Bacteroidota</taxon>
        <taxon>Bacteroidia</taxon>
        <taxon>Bacteroidales</taxon>
        <taxon>Lentimicrobiaceae</taxon>
        <taxon>Lentimicrobium</taxon>
    </lineage>
</organism>
<feature type="signal peptide" evidence="4">
    <location>
        <begin position="1"/>
        <end position="22"/>
    </location>
</feature>
<dbReference type="PANTHER" id="PTHR35089:SF1">
    <property type="entry name" value="CHAPERONE PROTEIN SKP"/>
    <property type="match status" value="1"/>
</dbReference>
<dbReference type="RefSeq" id="WP_062041053.1">
    <property type="nucleotide sequence ID" value="NZ_DF968182.1"/>
</dbReference>
<dbReference type="SUPFAM" id="SSF111384">
    <property type="entry name" value="OmpH-like"/>
    <property type="match status" value="1"/>
</dbReference>
<feature type="coiled-coil region" evidence="3">
    <location>
        <begin position="87"/>
        <end position="114"/>
    </location>
</feature>
<dbReference type="Proteomes" id="UP000053091">
    <property type="component" value="Unassembled WGS sequence"/>
</dbReference>
<proteinExistence type="inferred from homology"/>
<reference evidence="5" key="1">
    <citation type="journal article" date="2015" name="Genome Announc.">
        <title>Draft Genome Sequence of Bacteroidales Strain TBC1, a Novel Isolate from a Methanogenic Wastewater Treatment System.</title>
        <authorList>
            <person name="Tourlousse D.M."/>
            <person name="Matsuura N."/>
            <person name="Sun L."/>
            <person name="Toyonaga M."/>
            <person name="Kuroda K."/>
            <person name="Ohashi A."/>
            <person name="Cruz R."/>
            <person name="Yamaguchi T."/>
            <person name="Sekiguchi Y."/>
        </authorList>
    </citation>
    <scope>NUCLEOTIDE SEQUENCE [LARGE SCALE GENOMIC DNA]</scope>
    <source>
        <strain evidence="5">TBC1</strain>
    </source>
</reference>
<dbReference type="SMART" id="SM00935">
    <property type="entry name" value="OmpH"/>
    <property type="match status" value="1"/>
</dbReference>
<dbReference type="GO" id="GO:0005829">
    <property type="term" value="C:cytosol"/>
    <property type="evidence" value="ECO:0007669"/>
    <property type="project" value="TreeGrafter"/>
</dbReference>
<accession>A0A0S7C4B9</accession>